<dbReference type="GO" id="GO:0005886">
    <property type="term" value="C:plasma membrane"/>
    <property type="evidence" value="ECO:0007669"/>
    <property type="project" value="UniProtKB-SubCell"/>
</dbReference>
<evidence type="ECO:0000256" key="6">
    <source>
        <dbReference type="ARBA" id="ARBA00022989"/>
    </source>
</evidence>
<evidence type="ECO:0000313" key="11">
    <source>
        <dbReference type="Proteomes" id="UP000233767"/>
    </source>
</evidence>
<feature type="transmembrane region" description="Helical" evidence="8">
    <location>
        <begin position="535"/>
        <end position="556"/>
    </location>
</feature>
<evidence type="ECO:0000313" key="9">
    <source>
        <dbReference type="EMBL" id="PKW28517.1"/>
    </source>
</evidence>
<accession>A0A497V5J2</accession>
<proteinExistence type="predicted"/>
<feature type="transmembrane region" description="Helical" evidence="8">
    <location>
        <begin position="394"/>
        <end position="412"/>
    </location>
</feature>
<name>A0A497V5J2_9FLAO</name>
<dbReference type="Pfam" id="PF00854">
    <property type="entry name" value="PTR2"/>
    <property type="match status" value="1"/>
</dbReference>
<gene>
    <name evidence="9" type="ORF">B0G92_0137</name>
    <name evidence="10" type="ORF">CLV50_1367</name>
</gene>
<feature type="transmembrane region" description="Helical" evidence="8">
    <location>
        <begin position="221"/>
        <end position="241"/>
    </location>
</feature>
<feature type="transmembrane region" description="Helical" evidence="8">
    <location>
        <begin position="453"/>
        <end position="473"/>
    </location>
</feature>
<dbReference type="InterPro" id="IPR005279">
    <property type="entry name" value="Dipep/tripep_permease"/>
</dbReference>
<evidence type="ECO:0000256" key="4">
    <source>
        <dbReference type="ARBA" id="ARBA00022692"/>
    </source>
</evidence>
<dbReference type="RefSeq" id="WP_056072187.1">
    <property type="nucleotide sequence ID" value="NZ_CALHAS010000005.1"/>
</dbReference>
<dbReference type="EMBL" id="RCCB01000010">
    <property type="protein sequence ID" value="RLJ35978.1"/>
    <property type="molecule type" value="Genomic_DNA"/>
</dbReference>
<dbReference type="PANTHER" id="PTHR23517:SF15">
    <property type="entry name" value="PROTON-DEPENDENT OLIGOPEPTIDE FAMILY TRANSPORT PROTEIN"/>
    <property type="match status" value="1"/>
</dbReference>
<keyword evidence="5" id="KW-0653">Protein transport</keyword>
<dbReference type="InterPro" id="IPR000109">
    <property type="entry name" value="POT_fam"/>
</dbReference>
<dbReference type="GO" id="GO:1904680">
    <property type="term" value="F:peptide transmembrane transporter activity"/>
    <property type="evidence" value="ECO:0007669"/>
    <property type="project" value="InterPro"/>
</dbReference>
<evidence type="ECO:0000256" key="8">
    <source>
        <dbReference type="SAM" id="Phobius"/>
    </source>
</evidence>
<protein>
    <submittedName>
        <fullName evidence="10">POT family proton-dependent oligopeptide transporter</fullName>
    </submittedName>
</protein>
<reference evidence="10 12" key="2">
    <citation type="submission" date="2018-10" db="EMBL/GenBank/DDBJ databases">
        <title>Genomic Encyclopedia of Archaeal and Bacterial Type Strains, Phase II (KMG-II): from individual species to whole genera.</title>
        <authorList>
            <person name="Goeker M."/>
        </authorList>
    </citation>
    <scope>NUCLEOTIDE SEQUENCE [LARGE SCALE GENOMIC DNA]</scope>
    <source>
        <strain evidence="10 12">DSM 21886</strain>
    </source>
</reference>
<keyword evidence="7 8" id="KW-0472">Membrane</keyword>
<feature type="transmembrane region" description="Helical" evidence="8">
    <location>
        <begin position="157"/>
        <end position="175"/>
    </location>
</feature>
<sequence length="566" mass="62453">MNTTTPTLEEIQNFKGKYPKQLWYLFLVEMWERFTFYGMRALLALYISHLVLSADYKPLAPAELEAKKTEFLEKNKEVLDKSHPRYYIETSQQKVKDDAESKSNKQYGLIQAFIYAMAFVGGLFADKIFGFRKSVFWGGILMAIGTFIMAVPGAFPFYLGISILIVGNGFFKPNISTMVGSLYRKDDSRRDAGFSLFYSGINIGALLSGLTIAYIGTSVSWSLGFALAGVCMICGLILFVFTQKSLGPIGLPPEPEKLQEKKFGISKNLLVYIGSLLFIPFFFVLVYFPFDVDLTFMLGEIVKADGTTAPNLVQFSDVFMITIAVLILLYLIKTLFDVTKEEFGKMAVAIILILFSVLFWSFFEQGGGSLNFFANGNVDNKGFNMTQVNNSVNALWVVLIAPIIGMFWIFLSKKKAEPNTVVKFGLGFVFLGLGFLVFFASKFFATPTGLTPLWMFVGAYLVITLGELCLSPIGLSMITKLTPGRLHGVMMGTWFLASAYGQYGAGLIGSALAKVDTSIENPTNVDKLVQYTNGYASIGYVAVGAGIVLLLISPLLKKLMADAKVA</sequence>
<feature type="transmembrane region" description="Helical" evidence="8">
    <location>
        <begin position="107"/>
        <end position="125"/>
    </location>
</feature>
<evidence type="ECO:0000313" key="12">
    <source>
        <dbReference type="Proteomes" id="UP000275027"/>
    </source>
</evidence>
<feature type="transmembrane region" description="Helical" evidence="8">
    <location>
        <begin position="494"/>
        <end position="515"/>
    </location>
</feature>
<evidence type="ECO:0000256" key="3">
    <source>
        <dbReference type="ARBA" id="ARBA00022475"/>
    </source>
</evidence>
<organism evidence="10 12">
    <name type="scientific">Flavobacterium lindanitolerans</name>
    <dbReference type="NCBI Taxonomy" id="428988"/>
    <lineage>
        <taxon>Bacteria</taxon>
        <taxon>Pseudomonadati</taxon>
        <taxon>Bacteroidota</taxon>
        <taxon>Flavobacteriia</taxon>
        <taxon>Flavobacteriales</taxon>
        <taxon>Flavobacteriaceae</taxon>
        <taxon>Flavobacterium</taxon>
    </lineage>
</organism>
<keyword evidence="2" id="KW-0813">Transport</keyword>
<feature type="transmembrane region" description="Helical" evidence="8">
    <location>
        <begin position="269"/>
        <end position="290"/>
    </location>
</feature>
<keyword evidence="11" id="KW-1185">Reference proteome</keyword>
<comment type="subcellular location">
    <subcellularLocation>
        <location evidence="1">Cell membrane</location>
        <topology evidence="1">Multi-pass membrane protein</topology>
    </subcellularLocation>
</comment>
<keyword evidence="6 8" id="KW-1133">Transmembrane helix</keyword>
<evidence type="ECO:0000256" key="1">
    <source>
        <dbReference type="ARBA" id="ARBA00004651"/>
    </source>
</evidence>
<dbReference type="PANTHER" id="PTHR23517">
    <property type="entry name" value="RESISTANCE PROTEIN MDTM, PUTATIVE-RELATED-RELATED"/>
    <property type="match status" value="1"/>
</dbReference>
<dbReference type="InterPro" id="IPR036259">
    <property type="entry name" value="MFS_trans_sf"/>
</dbReference>
<dbReference type="NCBIfam" id="TIGR00924">
    <property type="entry name" value="yjdL_sub1_fam"/>
    <property type="match status" value="1"/>
</dbReference>
<dbReference type="Proteomes" id="UP000275027">
    <property type="component" value="Unassembled WGS sequence"/>
</dbReference>
<evidence type="ECO:0000256" key="5">
    <source>
        <dbReference type="ARBA" id="ARBA00022856"/>
    </source>
</evidence>
<evidence type="ECO:0000256" key="7">
    <source>
        <dbReference type="ARBA" id="ARBA00023136"/>
    </source>
</evidence>
<feature type="transmembrane region" description="Helical" evidence="8">
    <location>
        <begin position="312"/>
        <end position="331"/>
    </location>
</feature>
<keyword evidence="5" id="KW-0571">Peptide transport</keyword>
<feature type="transmembrane region" description="Helical" evidence="8">
    <location>
        <begin position="196"/>
        <end position="215"/>
    </location>
</feature>
<dbReference type="SUPFAM" id="SSF103473">
    <property type="entry name" value="MFS general substrate transporter"/>
    <property type="match status" value="1"/>
</dbReference>
<comment type="caution">
    <text evidence="10">The sequence shown here is derived from an EMBL/GenBank/DDBJ whole genome shotgun (WGS) entry which is preliminary data.</text>
</comment>
<feature type="transmembrane region" description="Helical" evidence="8">
    <location>
        <begin position="343"/>
        <end position="363"/>
    </location>
</feature>
<dbReference type="GO" id="GO:0015833">
    <property type="term" value="P:peptide transport"/>
    <property type="evidence" value="ECO:0007669"/>
    <property type="project" value="UniProtKB-KW"/>
</dbReference>
<dbReference type="EMBL" id="PJND01000007">
    <property type="protein sequence ID" value="PKW28517.1"/>
    <property type="molecule type" value="Genomic_DNA"/>
</dbReference>
<dbReference type="InterPro" id="IPR050171">
    <property type="entry name" value="MFS_Transporters"/>
</dbReference>
<dbReference type="Gene3D" id="1.20.1250.20">
    <property type="entry name" value="MFS general substrate transporter like domains"/>
    <property type="match status" value="1"/>
</dbReference>
<dbReference type="AlphaFoldDB" id="A0A497V5J2"/>
<dbReference type="Proteomes" id="UP000233767">
    <property type="component" value="Unassembled WGS sequence"/>
</dbReference>
<feature type="transmembrane region" description="Helical" evidence="8">
    <location>
        <begin position="424"/>
        <end position="441"/>
    </location>
</feature>
<evidence type="ECO:0000256" key="2">
    <source>
        <dbReference type="ARBA" id="ARBA00022448"/>
    </source>
</evidence>
<keyword evidence="4 8" id="KW-0812">Transmembrane</keyword>
<keyword evidence="3" id="KW-1003">Cell membrane</keyword>
<evidence type="ECO:0000313" key="10">
    <source>
        <dbReference type="EMBL" id="RLJ35978.1"/>
    </source>
</evidence>
<reference evidence="9 11" key="1">
    <citation type="submission" date="2017-12" db="EMBL/GenBank/DDBJ databases">
        <title>Genomic Encyclopedia of Type Strains, Phase III (KMG-III): the genomes of soil and plant-associated and newly described type strains.</title>
        <authorList>
            <person name="Whitman W."/>
        </authorList>
    </citation>
    <scope>NUCLEOTIDE SEQUENCE [LARGE SCALE GENOMIC DNA]</scope>
    <source>
        <strain evidence="9 11">IP-10</strain>
    </source>
</reference>
<dbReference type="CDD" id="cd17346">
    <property type="entry name" value="MFS_DtpA_like"/>
    <property type="match status" value="1"/>
</dbReference>